<evidence type="ECO:0000313" key="1">
    <source>
        <dbReference type="EMBL" id="GAV81282.1"/>
    </source>
</evidence>
<evidence type="ECO:0008006" key="3">
    <source>
        <dbReference type="Google" id="ProtNLM"/>
    </source>
</evidence>
<dbReference type="PANTHER" id="PTHR11439">
    <property type="entry name" value="GAG-POL-RELATED RETROTRANSPOSON"/>
    <property type="match status" value="1"/>
</dbReference>
<name>A0A1Q3CME2_CEPFO</name>
<dbReference type="Proteomes" id="UP000187406">
    <property type="component" value="Unassembled WGS sequence"/>
</dbReference>
<accession>A0A1Q3CME2</accession>
<gene>
    <name evidence="1" type="ORF">CFOL_v3_24740</name>
</gene>
<proteinExistence type="predicted"/>
<dbReference type="STRING" id="3775.A0A1Q3CME2"/>
<feature type="non-terminal residue" evidence="1">
    <location>
        <position position="1"/>
    </location>
</feature>
<evidence type="ECO:0000313" key="2">
    <source>
        <dbReference type="Proteomes" id="UP000187406"/>
    </source>
</evidence>
<dbReference type="AlphaFoldDB" id="A0A1Q3CME2"/>
<reference evidence="2" key="1">
    <citation type="submission" date="2016-04" db="EMBL/GenBank/DDBJ databases">
        <title>Cephalotus genome sequencing.</title>
        <authorList>
            <person name="Fukushima K."/>
            <person name="Hasebe M."/>
            <person name="Fang X."/>
        </authorList>
    </citation>
    <scope>NUCLEOTIDE SEQUENCE [LARGE SCALE GENOMIC DNA]</scope>
    <source>
        <strain evidence="2">cv. St1</strain>
    </source>
</reference>
<dbReference type="OrthoDB" id="1712839at2759"/>
<organism evidence="1 2">
    <name type="scientific">Cephalotus follicularis</name>
    <name type="common">Albany pitcher plant</name>
    <dbReference type="NCBI Taxonomy" id="3775"/>
    <lineage>
        <taxon>Eukaryota</taxon>
        <taxon>Viridiplantae</taxon>
        <taxon>Streptophyta</taxon>
        <taxon>Embryophyta</taxon>
        <taxon>Tracheophyta</taxon>
        <taxon>Spermatophyta</taxon>
        <taxon>Magnoliopsida</taxon>
        <taxon>eudicotyledons</taxon>
        <taxon>Gunneridae</taxon>
        <taxon>Pentapetalae</taxon>
        <taxon>rosids</taxon>
        <taxon>fabids</taxon>
        <taxon>Oxalidales</taxon>
        <taxon>Cephalotaceae</taxon>
        <taxon>Cephalotus</taxon>
    </lineage>
</organism>
<sequence>IGALLYLANCTRLDIAFSINLLVRYSSTPTRRDWNRIKHIMRYLRGSIDMGLFYPRVTKSTLIGYADAGYLSDPHNARSQTGYVFTFCDTAISWRLTKQAMTATYSNHSEIIAI</sequence>
<protein>
    <recommendedName>
        <fullName evidence="3">Retrovirus-related Pol polyprotein from transposon TNT 1-94</fullName>
    </recommendedName>
</protein>
<dbReference type="EMBL" id="BDDD01002368">
    <property type="protein sequence ID" value="GAV81282.1"/>
    <property type="molecule type" value="Genomic_DNA"/>
</dbReference>
<dbReference type="InParanoid" id="A0A1Q3CME2"/>
<dbReference type="PANTHER" id="PTHR11439:SF467">
    <property type="entry name" value="INTEGRASE CATALYTIC DOMAIN-CONTAINING PROTEIN"/>
    <property type="match status" value="1"/>
</dbReference>
<keyword evidence="2" id="KW-1185">Reference proteome</keyword>
<feature type="non-terminal residue" evidence="1">
    <location>
        <position position="114"/>
    </location>
</feature>
<comment type="caution">
    <text evidence="1">The sequence shown here is derived from an EMBL/GenBank/DDBJ whole genome shotgun (WGS) entry which is preliminary data.</text>
</comment>